<dbReference type="OrthoDB" id="1470350at2759"/>
<protein>
    <submittedName>
        <fullName evidence="2">Cytochrome P450 4B1-like</fullName>
    </submittedName>
</protein>
<dbReference type="AlphaFoldDB" id="A0A6P4ZPB5"/>
<gene>
    <name evidence="2" type="primary">LOC109475337</name>
</gene>
<dbReference type="RefSeq" id="XP_019631511.1">
    <property type="nucleotide sequence ID" value="XM_019775952.1"/>
</dbReference>
<reference evidence="2" key="1">
    <citation type="submission" date="2025-08" db="UniProtKB">
        <authorList>
            <consortium name="RefSeq"/>
        </authorList>
    </citation>
    <scope>IDENTIFICATION</scope>
    <source>
        <tissue evidence="2">Gonad</tissue>
    </source>
</reference>
<sequence>MNNVGGPYSTAVFKFQDSRSRPVLHSVAVALVLKVITTVQRKLRALWALVKDFPVPAGAHWLLGHLVLLANGEREFDKIGLEWAVQYPYAYIFKHGPLEGVLSVNHPDYIKAVLQRPDKKDERIYGLLRPWLS</sequence>
<organism evidence="1 2">
    <name type="scientific">Branchiostoma belcheri</name>
    <name type="common">Amphioxus</name>
    <dbReference type="NCBI Taxonomy" id="7741"/>
    <lineage>
        <taxon>Eukaryota</taxon>
        <taxon>Metazoa</taxon>
        <taxon>Chordata</taxon>
        <taxon>Cephalochordata</taxon>
        <taxon>Leptocardii</taxon>
        <taxon>Amphioxiformes</taxon>
        <taxon>Branchiostomatidae</taxon>
        <taxon>Branchiostoma</taxon>
    </lineage>
</organism>
<evidence type="ECO:0000313" key="1">
    <source>
        <dbReference type="Proteomes" id="UP000515135"/>
    </source>
</evidence>
<dbReference type="GeneID" id="109475337"/>
<dbReference type="Proteomes" id="UP000515135">
    <property type="component" value="Unplaced"/>
</dbReference>
<evidence type="ECO:0000313" key="2">
    <source>
        <dbReference type="RefSeq" id="XP_019631511.1"/>
    </source>
</evidence>
<dbReference type="KEGG" id="bbel:109475337"/>
<keyword evidence="1" id="KW-1185">Reference proteome</keyword>
<name>A0A6P4ZPB5_BRABE</name>
<accession>A0A6P4ZPB5</accession>
<proteinExistence type="predicted"/>